<dbReference type="AlphaFoldDB" id="A0A7W5FQJ8"/>
<name>A0A7W5FQJ8_9BACL</name>
<protein>
    <submittedName>
        <fullName evidence="1">Uncharacterized protein</fullName>
    </submittedName>
</protein>
<dbReference type="EMBL" id="JACHXK010000019">
    <property type="protein sequence ID" value="MBB3113545.1"/>
    <property type="molecule type" value="Genomic_DNA"/>
</dbReference>
<evidence type="ECO:0000313" key="2">
    <source>
        <dbReference type="Proteomes" id="UP000570361"/>
    </source>
</evidence>
<sequence>MHDNMLVLNEMVERANGFTRVISELFHTKPAGSWRTDRRFKQEFAEVLTIAEQLRAVEDADYSMYGFRVQSLISEFMETDLLYHEKIVHLREVRNQDELLQLAMLRSKEAYAHILMNKEADRNDLRKSI</sequence>
<comment type="caution">
    <text evidence="1">The sequence shown here is derived from an EMBL/GenBank/DDBJ whole genome shotgun (WGS) entry which is preliminary data.</text>
</comment>
<accession>A0A7W5FQJ8</accession>
<reference evidence="1 2" key="1">
    <citation type="submission" date="2020-08" db="EMBL/GenBank/DDBJ databases">
        <title>Genomic Encyclopedia of Type Strains, Phase III (KMG-III): the genomes of soil and plant-associated and newly described type strains.</title>
        <authorList>
            <person name="Whitman W."/>
        </authorList>
    </citation>
    <scope>NUCLEOTIDE SEQUENCE [LARGE SCALE GENOMIC DNA]</scope>
    <source>
        <strain evidence="1 2">CECT 5862</strain>
    </source>
</reference>
<gene>
    <name evidence="1" type="ORF">FHS18_005657</name>
</gene>
<proteinExistence type="predicted"/>
<dbReference type="RefSeq" id="WP_183603616.1">
    <property type="nucleotide sequence ID" value="NZ_JACHXK010000019.1"/>
</dbReference>
<organism evidence="1 2">
    <name type="scientific">Paenibacillus phyllosphaerae</name>
    <dbReference type="NCBI Taxonomy" id="274593"/>
    <lineage>
        <taxon>Bacteria</taxon>
        <taxon>Bacillati</taxon>
        <taxon>Bacillota</taxon>
        <taxon>Bacilli</taxon>
        <taxon>Bacillales</taxon>
        <taxon>Paenibacillaceae</taxon>
        <taxon>Paenibacillus</taxon>
    </lineage>
</organism>
<keyword evidence="2" id="KW-1185">Reference proteome</keyword>
<dbReference type="Proteomes" id="UP000570361">
    <property type="component" value="Unassembled WGS sequence"/>
</dbReference>
<evidence type="ECO:0000313" key="1">
    <source>
        <dbReference type="EMBL" id="MBB3113545.1"/>
    </source>
</evidence>